<evidence type="ECO:0000256" key="4">
    <source>
        <dbReference type="SAM" id="Coils"/>
    </source>
</evidence>
<evidence type="ECO:0000259" key="6">
    <source>
        <dbReference type="PROSITE" id="PS50003"/>
    </source>
</evidence>
<dbReference type="InterPro" id="IPR001605">
    <property type="entry name" value="PH_dom-spectrin-type"/>
</dbReference>
<dbReference type="InterPro" id="IPR018159">
    <property type="entry name" value="Spectrin/alpha-actinin"/>
</dbReference>
<evidence type="ECO:0000256" key="2">
    <source>
        <dbReference type="ARBA" id="ARBA00022467"/>
    </source>
</evidence>
<dbReference type="Proteomes" id="UP000499080">
    <property type="component" value="Unassembled WGS sequence"/>
</dbReference>
<evidence type="ECO:0000313" key="8">
    <source>
        <dbReference type="Proteomes" id="UP000499080"/>
    </source>
</evidence>
<feature type="compositionally biased region" description="Polar residues" evidence="5">
    <location>
        <begin position="1322"/>
        <end position="1335"/>
    </location>
</feature>
<keyword evidence="3" id="KW-0677">Repeat</keyword>
<dbReference type="GO" id="GO:0005543">
    <property type="term" value="F:phospholipid binding"/>
    <property type="evidence" value="ECO:0007669"/>
    <property type="project" value="InterPro"/>
</dbReference>
<dbReference type="PROSITE" id="PS50003">
    <property type="entry name" value="PH_DOMAIN"/>
    <property type="match status" value="1"/>
</dbReference>
<dbReference type="InterPro" id="IPR002017">
    <property type="entry name" value="Spectrin_repeat"/>
</dbReference>
<keyword evidence="4" id="KW-0175">Coiled coil</keyword>
<evidence type="ECO:0000256" key="3">
    <source>
        <dbReference type="ARBA" id="ARBA00022737"/>
    </source>
</evidence>
<dbReference type="InterPro" id="IPR001849">
    <property type="entry name" value="PH_domain"/>
</dbReference>
<dbReference type="EMBL" id="BGPR01000020">
    <property type="protein sequence ID" value="GBL80074.1"/>
    <property type="molecule type" value="Genomic_DNA"/>
</dbReference>
<dbReference type="SMART" id="SM00233">
    <property type="entry name" value="PH"/>
    <property type="match status" value="1"/>
</dbReference>
<feature type="coiled-coil region" evidence="4">
    <location>
        <begin position="757"/>
        <end position="784"/>
    </location>
</feature>
<dbReference type="PRINTS" id="PR00683">
    <property type="entry name" value="SPECTRINPH"/>
</dbReference>
<feature type="coiled-coil region" evidence="4">
    <location>
        <begin position="644"/>
        <end position="714"/>
    </location>
</feature>
<evidence type="ECO:0000256" key="1">
    <source>
        <dbReference type="ARBA" id="ARBA00006826"/>
    </source>
</evidence>
<evidence type="ECO:0000256" key="5">
    <source>
        <dbReference type="SAM" id="MobiDB-lite"/>
    </source>
</evidence>
<feature type="coiled-coil region" evidence="4">
    <location>
        <begin position="325"/>
        <end position="398"/>
    </location>
</feature>
<accession>A0A4Y2AM54</accession>
<proteinExistence type="inferred from homology"/>
<feature type="region of interest" description="Disordered" evidence="5">
    <location>
        <begin position="1390"/>
        <end position="1442"/>
    </location>
</feature>
<feature type="region of interest" description="Disordered" evidence="5">
    <location>
        <begin position="1078"/>
        <end position="1114"/>
    </location>
</feature>
<comment type="caution">
    <text evidence="7">The sequence shown here is derived from an EMBL/GenBank/DDBJ whole genome shotgun (WGS) entry which is preliminary data.</text>
</comment>
<dbReference type="InterPro" id="IPR011993">
    <property type="entry name" value="PH-like_dom_sf"/>
</dbReference>
<dbReference type="PANTHER" id="PTHR11915">
    <property type="entry name" value="SPECTRIN/FILAMIN RELATED CYTOSKELETAL PROTEIN"/>
    <property type="match status" value="1"/>
</dbReference>
<keyword evidence="8" id="KW-1185">Reference proteome</keyword>
<evidence type="ECO:0000313" key="7">
    <source>
        <dbReference type="EMBL" id="GBL80074.1"/>
    </source>
</evidence>
<dbReference type="OrthoDB" id="6433515at2759"/>
<keyword evidence="2" id="KW-0117">Actin capping</keyword>
<feature type="region of interest" description="Disordered" evidence="5">
    <location>
        <begin position="1317"/>
        <end position="1354"/>
    </location>
</feature>
<feature type="domain" description="PH" evidence="6">
    <location>
        <begin position="1110"/>
        <end position="1218"/>
    </location>
</feature>
<feature type="compositionally biased region" description="Polar residues" evidence="5">
    <location>
        <begin position="1390"/>
        <end position="1399"/>
    </location>
</feature>
<dbReference type="SMART" id="SM00150">
    <property type="entry name" value="SPEC"/>
    <property type="match status" value="9"/>
</dbReference>
<dbReference type="Gene3D" id="2.30.29.30">
    <property type="entry name" value="Pleckstrin-homology domain (PH domain)/Phosphotyrosine-binding domain (PTB)"/>
    <property type="match status" value="1"/>
</dbReference>
<organism evidence="7 8">
    <name type="scientific">Araneus ventricosus</name>
    <name type="common">Orbweaver spider</name>
    <name type="synonym">Epeira ventricosa</name>
    <dbReference type="NCBI Taxonomy" id="182803"/>
    <lineage>
        <taxon>Eukaryota</taxon>
        <taxon>Metazoa</taxon>
        <taxon>Ecdysozoa</taxon>
        <taxon>Arthropoda</taxon>
        <taxon>Chelicerata</taxon>
        <taxon>Arachnida</taxon>
        <taxon>Araneae</taxon>
        <taxon>Araneomorphae</taxon>
        <taxon>Entelegynae</taxon>
        <taxon>Araneoidea</taxon>
        <taxon>Araneidae</taxon>
        <taxon>Araneus</taxon>
    </lineage>
</organism>
<dbReference type="CDD" id="cd00176">
    <property type="entry name" value="SPEC"/>
    <property type="match status" value="6"/>
</dbReference>
<protein>
    <submittedName>
        <fullName evidence="7">Spectrin beta chain, non-erythrocytic 1</fullName>
    </submittedName>
</protein>
<name>A0A4Y2AM54_ARAVE</name>
<dbReference type="InterPro" id="IPR041681">
    <property type="entry name" value="PH_9"/>
</dbReference>
<feature type="region of interest" description="Disordered" evidence="5">
    <location>
        <begin position="1032"/>
        <end position="1052"/>
    </location>
</feature>
<dbReference type="Pfam" id="PF00435">
    <property type="entry name" value="Spectrin"/>
    <property type="match status" value="9"/>
</dbReference>
<dbReference type="Pfam" id="PF15410">
    <property type="entry name" value="PH_9"/>
    <property type="match status" value="1"/>
</dbReference>
<dbReference type="SUPFAM" id="SSF46966">
    <property type="entry name" value="Spectrin repeat"/>
    <property type="match status" value="10"/>
</dbReference>
<sequence length="1682" mass="194753">MVTEIEFGEVPSNSTDAQSLLRAHDDFKPQIVLRQKEVKSLQESGQRILRLRGVPNRNTEESLKTLQDLHNDLDMVCEYRLKTLLQSRDFQLFVEKAKQVENWLSAKEAFLANQDIGDSMSSVETLIRKHENFEEICFTNFEKIREVEMMARDLKDHEDFEVIQSRCEEICRRRDALQEASQRRKNTLQDAKALQQLLLEMYEISNWMSEKIRVASDDSYKDLTNLLSKTQKHAAFEAEILANHSRVVNFKQQAEKLIEDNHFASVEIQQHIENLENLWEDLMNATNLKKERLREAFDALQFKHKLEDINSWLEETEAQIESHEYDSHAAALQMEINKIEELQKEAEEYAENLRLLNDIAEEFQQKNHFSKEEIASQLKNTMQRYRLIEDTLQQQESKLHESLLLTRVDNDINDELSWIEGSIKICETDQRYDDVMSVQALQKKLQALETEMASREPLISSVVERGYRSNNEASAVKVQHLEERFQYLKDAVSLRRLRLADALEAQKYYFEATQAEMWMKEKLNQVVGCEPERDTYSVQALQKKLDAVEAASDGFRQSIDMLEILSTSLIERGHFDADNIQKKQDEVNDLYEELRQNILKKTAILREKEDYFIFERDVKCLISQLKAMLNVSSSMDHGRDVEHVEALLQKLEVFDNRLHNHEATLITLQDRGNNLIEEGHTESENADELLKDLQRTWEKLKESAESRHKALEQEKSVQAFYKSVDETVSWIYEKDVALSSEDYGKDLESIKTLLRHHDTIEGDLKAIEEQVQALCEEASTLATQFPDSKEDIEAKQQAVMGSWKRCTEKAANRKDRLQQAEQLQSYFDEARDFHAWIYEMSALITSSELPEDVATCEDLMAQHDGYKSEIEARFRSFDLFEARGKEIIASGHFLSQDIQTKVDGLRSSLNDLMSTWNTRRSIYEQTMDLLIFKKKLIELEMWLNTQEHNLTEENGRSVEEVEYLIQKHEQFEKKIELYEAKFRELELSTKLEEDARRKTEEEEKMRLENERDLEQQKLEEIRRREEERLLEERRMERKSTELSQYEDSDDDYVRRDTASSGFKGIGNIRASFKSNRLSYQEPDGKTSRPTTPVIPGRTPSVYQKPPSIPPTRAEGFLNRKNELDSGGKRASSRQWKTLYTVLCGQLLCFFKDKKAFLDSHSAKPPVNILKARCYIPNDYHKKKYVFRLELSDNSAFLFEAQNDIKRNEWMQKINFTANLPPSQQLISPNEELEYAIPTRQKYHSAIAEEETYYPTVVAPTREKHHANVAEEDYYATVGDKSFESSSENFKFAESTNGHHGRTSEIYEGYKFPETLDVHQDKTPTNQSSFKTTAVTEGNDPFSSRGIYGEPSIYDDPFEDTGRSFSITSFDENPKSNRSSLSNQSSYVTAAASNSSISTLQDDRIGEVESSDDDYAYARTTPRSSYVVPNPTPRPSYAEESTTPRVVKDKPVCLICNEAVAVFNESIIFRHFTSKHKNSNYEAMSEYERKQNVESLCKKLSGRQNFFKKGNTIQEAATHASYIVAYNIAKNNKALSDGEFVKQCMLQVCDVLCPDKKNNFQTVSLSRKTVTSRIEAIDKNLTSQLESKIGQFKFCSIAMDESTDINDTAQLVLFIRGVDENFEITEELSCMRSLKGTTKGCDIFREFQEGLLTLKVPITNICNITTDGAPNMTGKKIWISWTL</sequence>
<gene>
    <name evidence="7" type="primary">Sptbn1</name>
    <name evidence="7" type="ORF">AVEN_29084_1</name>
</gene>
<dbReference type="GO" id="GO:0051693">
    <property type="term" value="P:actin filament capping"/>
    <property type="evidence" value="ECO:0007669"/>
    <property type="project" value="UniProtKB-KW"/>
</dbReference>
<comment type="similarity">
    <text evidence="1">Belongs to the spectrin family.</text>
</comment>
<reference evidence="7 8" key="1">
    <citation type="journal article" date="2019" name="Sci. Rep.">
        <title>Orb-weaving spider Araneus ventricosus genome elucidates the spidroin gene catalogue.</title>
        <authorList>
            <person name="Kono N."/>
            <person name="Nakamura H."/>
            <person name="Ohtoshi R."/>
            <person name="Moran D.A.P."/>
            <person name="Shinohara A."/>
            <person name="Yoshida Y."/>
            <person name="Fujiwara M."/>
            <person name="Mori M."/>
            <person name="Tomita M."/>
            <person name="Arakawa K."/>
        </authorList>
    </citation>
    <scope>NUCLEOTIDE SEQUENCE [LARGE SCALE GENOMIC DNA]</scope>
</reference>
<dbReference type="FunFam" id="2.30.29.30:FF:000024">
    <property type="entry name" value="Spectrin beta chain"/>
    <property type="match status" value="1"/>
</dbReference>
<dbReference type="CDD" id="cd10571">
    <property type="entry name" value="PH_beta_spectrin"/>
    <property type="match status" value="1"/>
</dbReference>
<dbReference type="SUPFAM" id="SSF50729">
    <property type="entry name" value="PH domain-like"/>
    <property type="match status" value="1"/>
</dbReference>
<dbReference type="Gene3D" id="1.20.58.60">
    <property type="match status" value="9"/>
</dbReference>